<feature type="region of interest" description="Disordered" evidence="2">
    <location>
        <begin position="1"/>
        <end position="67"/>
    </location>
</feature>
<keyword evidence="1" id="KW-0597">Phosphoprotein</keyword>
<dbReference type="SUPFAM" id="SSF50729">
    <property type="entry name" value="PH domain-like"/>
    <property type="match status" value="1"/>
</dbReference>
<dbReference type="PANTHER" id="PTHR31941">
    <property type="entry name" value="CYTOSKELETAL SIGNALING PROTEIN SLM1"/>
    <property type="match status" value="1"/>
</dbReference>
<sequence length="532" mass="60408">MEQDDRRSSGDTKQAKRPTPLYGLSQGSSSSATKPDLYSPKLPTSPTPSPLLTARSSHDMPKPKATVSANDHYQAIRSNSPLPKVPRHLEQHYENPTVISTKYNTLNRADIIIKRYESWNRFVLLLYSWINEMAKVSSQSERSYKAILENDKFSNLKGNSAKSVSGIHATMHGFTADLASQEHKFGRQLQAEHLPILENFKKECQTNIKILKGRQDLAIDEFLKRAEITASLISQLSKTCKEARRTIEKGSQVINDPWLVNLYLLRQLKKEVDEENRLTKLMMPIQQAMQDFESRLLKSVESTLQVCFSKPGALNQDQISSVQYSLNQVITNNWGEFVAMNKKDLVNEQQPLKHHLHINYKCKNDPLVMTVYKGQLERRSGVLNKYSAKFVILTTSGFLHQFKPNDKVSPEQSLYLPKAMVSQLKDGDNNTFEIQRSGSVLQRDKSYVFRAVNSEEMEIWCKLVSDVAASKPQSIQKISTVNLSNVSQRISHESTPPLSPISIHEHRKSISVNLDEGFSSKPKFYSAQLNID</sequence>
<dbReference type="Proteomes" id="UP000603453">
    <property type="component" value="Unassembled WGS sequence"/>
</dbReference>
<feature type="domain" description="PH" evidence="3">
    <location>
        <begin position="369"/>
        <end position="469"/>
    </location>
</feature>
<dbReference type="Gene3D" id="2.30.29.30">
    <property type="entry name" value="Pleckstrin-homology domain (PH domain)/Phosphotyrosine-binding domain (PTB)"/>
    <property type="match status" value="1"/>
</dbReference>
<dbReference type="PANTHER" id="PTHR31941:SF1">
    <property type="entry name" value="CYTOSKELETAL SIGNALING PROTEIN SLM1"/>
    <property type="match status" value="1"/>
</dbReference>
<dbReference type="AlphaFoldDB" id="A0A8H7VEL5"/>
<feature type="compositionally biased region" description="Basic and acidic residues" evidence="2">
    <location>
        <begin position="1"/>
        <end position="14"/>
    </location>
</feature>
<evidence type="ECO:0000256" key="2">
    <source>
        <dbReference type="SAM" id="MobiDB-lite"/>
    </source>
</evidence>
<organism evidence="4 5">
    <name type="scientific">Mucor saturninus</name>
    <dbReference type="NCBI Taxonomy" id="64648"/>
    <lineage>
        <taxon>Eukaryota</taxon>
        <taxon>Fungi</taxon>
        <taxon>Fungi incertae sedis</taxon>
        <taxon>Mucoromycota</taxon>
        <taxon>Mucoromycotina</taxon>
        <taxon>Mucoromycetes</taxon>
        <taxon>Mucorales</taxon>
        <taxon>Mucorineae</taxon>
        <taxon>Mucoraceae</taxon>
        <taxon>Mucor</taxon>
    </lineage>
</organism>
<dbReference type="InterPro" id="IPR001849">
    <property type="entry name" value="PH_domain"/>
</dbReference>
<proteinExistence type="predicted"/>
<dbReference type="InterPro" id="IPR046868">
    <property type="entry name" value="BAR_4"/>
</dbReference>
<dbReference type="PROSITE" id="PS50003">
    <property type="entry name" value="PH_DOMAIN"/>
    <property type="match status" value="1"/>
</dbReference>
<accession>A0A8H7VEL5</accession>
<keyword evidence="5" id="KW-1185">Reference proteome</keyword>
<dbReference type="Pfam" id="PF20400">
    <property type="entry name" value="BAR_4"/>
    <property type="match status" value="1"/>
</dbReference>
<dbReference type="Pfam" id="PF20399">
    <property type="entry name" value="PH_20"/>
    <property type="match status" value="1"/>
</dbReference>
<evidence type="ECO:0000313" key="5">
    <source>
        <dbReference type="Proteomes" id="UP000603453"/>
    </source>
</evidence>
<dbReference type="SMART" id="SM00233">
    <property type="entry name" value="PH"/>
    <property type="match status" value="1"/>
</dbReference>
<dbReference type="OrthoDB" id="5598057at2759"/>
<comment type="caution">
    <text evidence="4">The sequence shown here is derived from an EMBL/GenBank/DDBJ whole genome shotgun (WGS) entry which is preliminary data.</text>
</comment>
<gene>
    <name evidence="4" type="ORF">INT47_008756</name>
</gene>
<reference evidence="4" key="1">
    <citation type="submission" date="2020-12" db="EMBL/GenBank/DDBJ databases">
        <title>Metabolic potential, ecology and presence of endohyphal bacteria is reflected in genomic diversity of Mucoromycotina.</title>
        <authorList>
            <person name="Muszewska A."/>
            <person name="Okrasinska A."/>
            <person name="Steczkiewicz K."/>
            <person name="Drgas O."/>
            <person name="Orlowska M."/>
            <person name="Perlinska-Lenart U."/>
            <person name="Aleksandrzak-Piekarczyk T."/>
            <person name="Szatraj K."/>
            <person name="Zielenkiewicz U."/>
            <person name="Pilsyk S."/>
            <person name="Malc E."/>
            <person name="Mieczkowski P."/>
            <person name="Kruszewska J.S."/>
            <person name="Biernat P."/>
            <person name="Pawlowska J."/>
        </authorList>
    </citation>
    <scope>NUCLEOTIDE SEQUENCE</scope>
    <source>
        <strain evidence="4">WA0000017839</strain>
    </source>
</reference>
<dbReference type="InterPro" id="IPR011993">
    <property type="entry name" value="PH-like_dom_sf"/>
</dbReference>
<dbReference type="InterPro" id="IPR046869">
    <property type="entry name" value="SLM1/RGC1-like_PH"/>
</dbReference>
<evidence type="ECO:0000313" key="4">
    <source>
        <dbReference type="EMBL" id="KAG2211659.1"/>
    </source>
</evidence>
<protein>
    <recommendedName>
        <fullName evidence="3">PH domain-containing protein</fullName>
    </recommendedName>
</protein>
<evidence type="ECO:0000256" key="1">
    <source>
        <dbReference type="ARBA" id="ARBA00022553"/>
    </source>
</evidence>
<evidence type="ECO:0000259" key="3">
    <source>
        <dbReference type="PROSITE" id="PS50003"/>
    </source>
</evidence>
<dbReference type="EMBL" id="JAEPRD010000008">
    <property type="protein sequence ID" value="KAG2211659.1"/>
    <property type="molecule type" value="Genomic_DNA"/>
</dbReference>
<name>A0A8H7VEL5_9FUNG</name>